<evidence type="ECO:0000256" key="6">
    <source>
        <dbReference type="ARBA" id="ARBA00022676"/>
    </source>
</evidence>
<sequence>MGKKIIRSIILAMIVSGTIVLGVGCAVVLPPLDPSKLEVPDSATQIYSVGNTKQPAIVIKLDKGEGVPYKDLKPYVKQAIIATEDRHFYDHNGISYRGIARALYRDILAGGKVEGGSTITQQLAKNALLNAVNDRTITRKIKEIALAAQIERQYTKDDILEMYMNKVNFHPSVIGIEAASKIYFGKSAKDLELHEAAFLAGLPQAPSYYYNNLEKAKERQKIVLQNMVKEEYISQAQADEAVNKPLDIKKADLTSFKYPHYVEYVLEEAESKHGIPREQLLRGGLQIYTYLDVKAQAAAESQFNDPKNFPADAADKTKVQGAMVIVDPKTGGIKALVGGRDTNSFMNLNRAFQIKRQPGSSIKPLMSYGPAIDLDSRKFGPNTMINDKKGSTYGDPPYAFTPNDWDGHTLYPREKVTMLEALRQSWNIPAVDVLNQIGVSTGKKFAEKAGLTFDKGDNNLALALGAMTTGVSPLQMADAYQAFSNKGVRIEAHAIQKIVTASGTILAQEKPARVQVMKESTANTMTSLLKVVVDRGTGTGAQMNRPVAGKTGTTEYKKEIPGSNRDTWFVGYTPEWVAAVWMGFDNTDDKHYLQDRPGAYVSAYPAKMFSKVMTPALQGVPVTGFPVGAAVEEKKEEKQTIQLTGEWTGKTVMLRWTPLKEEAVYAVFRVENVEKPEGGLPLILTKETTFVDTDAEPGKTYYYAISAVDPANNSKQLGESNKLQVKTGDDKQKPGDREKPGDKNKPQDPSKPPEPGTGGSGTGGGQGAGGGTGGTPGTTPNTPGGSQNGGSGTSGGAGGTGNGGSAGGTSAGTGDQGGTVPGGIPVPVPSQ</sequence>
<reference evidence="24" key="1">
    <citation type="submission" date="2017-07" db="EMBL/GenBank/DDBJ databases">
        <title>Draft genome sequence of Effusibacillus lacus strain skLN1.</title>
        <authorList>
            <person name="Watanabe M."/>
            <person name="Kojima H."/>
            <person name="Fukui M."/>
        </authorList>
    </citation>
    <scope>NUCLEOTIDE SEQUENCE [LARGE SCALE GENOMIC DNA]</scope>
    <source>
        <strain evidence="24">skLN1</strain>
    </source>
</reference>
<comment type="similarity">
    <text evidence="1">In the C-terminal section; belongs to the transpeptidase family.</text>
</comment>
<dbReference type="SUPFAM" id="SSF56601">
    <property type="entry name" value="beta-lactamase/transpeptidase-like"/>
    <property type="match status" value="1"/>
</dbReference>
<feature type="domain" description="Glycosyl transferase family 51" evidence="21">
    <location>
        <begin position="63"/>
        <end position="227"/>
    </location>
</feature>
<keyword evidence="12 19" id="KW-1133">Transmembrane helix</keyword>
<dbReference type="GO" id="GO:0008955">
    <property type="term" value="F:peptidoglycan glycosyltransferase activity"/>
    <property type="evidence" value="ECO:0007669"/>
    <property type="project" value="UniProtKB-EC"/>
</dbReference>
<dbReference type="PANTHER" id="PTHR32282">
    <property type="entry name" value="BINDING PROTEIN TRANSPEPTIDASE, PUTATIVE-RELATED"/>
    <property type="match status" value="1"/>
</dbReference>
<dbReference type="GO" id="GO:0008360">
    <property type="term" value="P:regulation of cell shape"/>
    <property type="evidence" value="ECO:0007669"/>
    <property type="project" value="UniProtKB-KW"/>
</dbReference>
<keyword evidence="15" id="KW-0961">Cell wall biogenesis/degradation</keyword>
<keyword evidence="7" id="KW-0808">Transferase</keyword>
<evidence type="ECO:0000313" key="23">
    <source>
        <dbReference type="EMBL" id="GAX90598.1"/>
    </source>
</evidence>
<dbReference type="InterPro" id="IPR036116">
    <property type="entry name" value="FN3_sf"/>
</dbReference>
<dbReference type="InterPro" id="IPR001460">
    <property type="entry name" value="PCN-bd_Tpept"/>
</dbReference>
<feature type="domain" description="SaeA second Fn3-like" evidence="22">
    <location>
        <begin position="648"/>
        <end position="720"/>
    </location>
</feature>
<keyword evidence="6" id="KW-0328">Glycosyltransferase</keyword>
<evidence type="ECO:0000256" key="19">
    <source>
        <dbReference type="SAM" id="Phobius"/>
    </source>
</evidence>
<feature type="compositionally biased region" description="Basic and acidic residues" evidence="18">
    <location>
        <begin position="727"/>
        <end position="748"/>
    </location>
</feature>
<comment type="catalytic activity">
    <reaction evidence="17">
        <text>[GlcNAc-(1-&gt;4)-Mur2Ac(oyl-L-Ala-gamma-D-Glu-L-Lys-D-Ala-D-Ala)](n)-di-trans,octa-cis-undecaprenyl diphosphate + beta-D-GlcNAc-(1-&gt;4)-Mur2Ac(oyl-L-Ala-gamma-D-Glu-L-Lys-D-Ala-D-Ala)-di-trans,octa-cis-undecaprenyl diphosphate = [GlcNAc-(1-&gt;4)-Mur2Ac(oyl-L-Ala-gamma-D-Glu-L-Lys-D-Ala-D-Ala)](n+1)-di-trans,octa-cis-undecaprenyl diphosphate + di-trans,octa-cis-undecaprenyl diphosphate + H(+)</text>
        <dbReference type="Rhea" id="RHEA:23708"/>
        <dbReference type="Rhea" id="RHEA-COMP:9602"/>
        <dbReference type="Rhea" id="RHEA-COMP:9603"/>
        <dbReference type="ChEBI" id="CHEBI:15378"/>
        <dbReference type="ChEBI" id="CHEBI:58405"/>
        <dbReference type="ChEBI" id="CHEBI:60033"/>
        <dbReference type="ChEBI" id="CHEBI:78435"/>
        <dbReference type="EC" id="2.4.99.28"/>
    </reaction>
</comment>
<keyword evidence="9" id="KW-0378">Hydrolase</keyword>
<dbReference type="InterPro" id="IPR050396">
    <property type="entry name" value="Glycosyltr_51/Transpeptidase"/>
</dbReference>
<evidence type="ECO:0000256" key="10">
    <source>
        <dbReference type="ARBA" id="ARBA00022960"/>
    </source>
</evidence>
<evidence type="ECO:0000259" key="21">
    <source>
        <dbReference type="Pfam" id="PF00912"/>
    </source>
</evidence>
<keyword evidence="13 19" id="KW-0472">Membrane</keyword>
<dbReference type="Gene3D" id="3.40.710.10">
    <property type="entry name" value="DD-peptidase/beta-lactamase superfamily"/>
    <property type="match status" value="1"/>
</dbReference>
<dbReference type="Pfam" id="PF00912">
    <property type="entry name" value="Transgly"/>
    <property type="match status" value="1"/>
</dbReference>
<dbReference type="GO" id="GO:0009002">
    <property type="term" value="F:serine-type D-Ala-D-Ala carboxypeptidase activity"/>
    <property type="evidence" value="ECO:0007669"/>
    <property type="project" value="UniProtKB-EC"/>
</dbReference>
<evidence type="ECO:0000313" key="24">
    <source>
        <dbReference type="Proteomes" id="UP000217785"/>
    </source>
</evidence>
<dbReference type="AlphaFoldDB" id="A0A292YKX9"/>
<dbReference type="InterPro" id="IPR001264">
    <property type="entry name" value="Glyco_trans_51"/>
</dbReference>
<evidence type="ECO:0000256" key="1">
    <source>
        <dbReference type="ARBA" id="ARBA00007090"/>
    </source>
</evidence>
<evidence type="ECO:0000256" key="17">
    <source>
        <dbReference type="ARBA" id="ARBA00049902"/>
    </source>
</evidence>
<evidence type="ECO:0000256" key="14">
    <source>
        <dbReference type="ARBA" id="ARBA00023268"/>
    </source>
</evidence>
<evidence type="ECO:0000256" key="9">
    <source>
        <dbReference type="ARBA" id="ARBA00022801"/>
    </source>
</evidence>
<comment type="caution">
    <text evidence="23">The sequence shown here is derived from an EMBL/GenBank/DDBJ whole genome shotgun (WGS) entry which is preliminary data.</text>
</comment>
<dbReference type="PROSITE" id="PS51257">
    <property type="entry name" value="PROKAR_LIPOPROTEIN"/>
    <property type="match status" value="1"/>
</dbReference>
<keyword evidence="14" id="KW-0511">Multifunctional enzyme</keyword>
<dbReference type="EMBL" id="BDUF01000059">
    <property type="protein sequence ID" value="GAX90598.1"/>
    <property type="molecule type" value="Genomic_DNA"/>
</dbReference>
<dbReference type="SUPFAM" id="SSF49265">
    <property type="entry name" value="Fibronectin type III"/>
    <property type="match status" value="1"/>
</dbReference>
<proteinExistence type="inferred from homology"/>
<feature type="compositionally biased region" description="Gly residues" evidence="18">
    <location>
        <begin position="756"/>
        <end position="776"/>
    </location>
</feature>
<dbReference type="Pfam" id="PF25833">
    <property type="entry name" value="Fn3_SaeA_3rd"/>
    <property type="match status" value="1"/>
</dbReference>
<evidence type="ECO:0000259" key="22">
    <source>
        <dbReference type="Pfam" id="PF25833"/>
    </source>
</evidence>
<dbReference type="SUPFAM" id="SSF53955">
    <property type="entry name" value="Lysozyme-like"/>
    <property type="match status" value="1"/>
</dbReference>
<dbReference type="InterPro" id="IPR012338">
    <property type="entry name" value="Beta-lactam/transpept-like"/>
</dbReference>
<feature type="domain" description="Penicillin-binding protein transpeptidase" evidence="20">
    <location>
        <begin position="321"/>
        <end position="613"/>
    </location>
</feature>
<dbReference type="GO" id="GO:0009252">
    <property type="term" value="P:peptidoglycan biosynthetic process"/>
    <property type="evidence" value="ECO:0007669"/>
    <property type="project" value="UniProtKB-KW"/>
</dbReference>
<evidence type="ECO:0000256" key="3">
    <source>
        <dbReference type="ARBA" id="ARBA00022475"/>
    </source>
</evidence>
<evidence type="ECO:0000256" key="16">
    <source>
        <dbReference type="ARBA" id="ARBA00034000"/>
    </source>
</evidence>
<gene>
    <name evidence="23" type="ORF">EFBL_2226</name>
</gene>
<protein>
    <submittedName>
        <fullName evidence="23">Penicillin-binding protein</fullName>
    </submittedName>
</protein>
<dbReference type="PANTHER" id="PTHR32282:SF32">
    <property type="entry name" value="PENICILLIN-BINDING PROTEIN 2A"/>
    <property type="match status" value="1"/>
</dbReference>
<comment type="similarity">
    <text evidence="2">In the N-terminal section; belongs to the glycosyltransferase 51 family.</text>
</comment>
<evidence type="ECO:0000259" key="20">
    <source>
        <dbReference type="Pfam" id="PF00905"/>
    </source>
</evidence>
<dbReference type="InterPro" id="IPR023346">
    <property type="entry name" value="Lysozyme-like_dom_sf"/>
</dbReference>
<evidence type="ECO:0000256" key="7">
    <source>
        <dbReference type="ARBA" id="ARBA00022679"/>
    </source>
</evidence>
<dbReference type="InterPro" id="IPR058692">
    <property type="entry name" value="Fn3_SaeA_2nd"/>
</dbReference>
<evidence type="ECO:0000256" key="18">
    <source>
        <dbReference type="SAM" id="MobiDB-lite"/>
    </source>
</evidence>
<accession>A0A292YKX9</accession>
<evidence type="ECO:0000256" key="11">
    <source>
        <dbReference type="ARBA" id="ARBA00022984"/>
    </source>
</evidence>
<dbReference type="Gene3D" id="1.10.3810.10">
    <property type="entry name" value="Biosynthetic peptidoglycan transglycosylase-like"/>
    <property type="match status" value="1"/>
</dbReference>
<dbReference type="CDD" id="cd00063">
    <property type="entry name" value="FN3"/>
    <property type="match status" value="1"/>
</dbReference>
<dbReference type="GO" id="GO:0008658">
    <property type="term" value="F:penicillin binding"/>
    <property type="evidence" value="ECO:0007669"/>
    <property type="project" value="InterPro"/>
</dbReference>
<dbReference type="InterPro" id="IPR003961">
    <property type="entry name" value="FN3_dom"/>
</dbReference>
<feature type="compositionally biased region" description="Polar residues" evidence="18">
    <location>
        <begin position="712"/>
        <end position="724"/>
    </location>
</feature>
<dbReference type="GO" id="GO:0071555">
    <property type="term" value="P:cell wall organization"/>
    <property type="evidence" value="ECO:0007669"/>
    <property type="project" value="UniProtKB-KW"/>
</dbReference>
<dbReference type="NCBIfam" id="TIGR02074">
    <property type="entry name" value="PBP_1a_fam"/>
    <property type="match status" value="1"/>
</dbReference>
<feature type="compositionally biased region" description="Gly residues" evidence="18">
    <location>
        <begin position="786"/>
        <end position="821"/>
    </location>
</feature>
<keyword evidence="8 19" id="KW-0812">Transmembrane</keyword>
<evidence type="ECO:0000256" key="15">
    <source>
        <dbReference type="ARBA" id="ARBA00023316"/>
    </source>
</evidence>
<dbReference type="Proteomes" id="UP000217785">
    <property type="component" value="Unassembled WGS sequence"/>
</dbReference>
<feature type="region of interest" description="Disordered" evidence="18">
    <location>
        <begin position="712"/>
        <end position="831"/>
    </location>
</feature>
<dbReference type="Gene3D" id="2.60.40.10">
    <property type="entry name" value="Immunoglobulins"/>
    <property type="match status" value="1"/>
</dbReference>
<dbReference type="GO" id="GO:0030288">
    <property type="term" value="C:outer membrane-bounded periplasmic space"/>
    <property type="evidence" value="ECO:0007669"/>
    <property type="project" value="TreeGrafter"/>
</dbReference>
<dbReference type="RefSeq" id="WP_165912628.1">
    <property type="nucleotide sequence ID" value="NZ_BDUF01000059.1"/>
</dbReference>
<organism evidence="23 24">
    <name type="scientific">Effusibacillus lacus</name>
    <dbReference type="NCBI Taxonomy" id="1348429"/>
    <lineage>
        <taxon>Bacteria</taxon>
        <taxon>Bacillati</taxon>
        <taxon>Bacillota</taxon>
        <taxon>Bacilli</taxon>
        <taxon>Bacillales</taxon>
        <taxon>Alicyclobacillaceae</taxon>
        <taxon>Effusibacillus</taxon>
    </lineage>
</organism>
<comment type="catalytic activity">
    <reaction evidence="16">
        <text>Preferential cleavage: (Ac)2-L-Lys-D-Ala-|-D-Ala. Also transpeptidation of peptidyl-alanyl moieties that are N-acyl substituents of D-alanine.</text>
        <dbReference type="EC" id="3.4.16.4"/>
    </reaction>
</comment>
<evidence type="ECO:0000256" key="8">
    <source>
        <dbReference type="ARBA" id="ARBA00022692"/>
    </source>
</evidence>
<evidence type="ECO:0000256" key="12">
    <source>
        <dbReference type="ARBA" id="ARBA00022989"/>
    </source>
</evidence>
<evidence type="ECO:0000256" key="5">
    <source>
        <dbReference type="ARBA" id="ARBA00022670"/>
    </source>
</evidence>
<evidence type="ECO:0000256" key="2">
    <source>
        <dbReference type="ARBA" id="ARBA00007739"/>
    </source>
</evidence>
<dbReference type="FunFam" id="1.10.3810.10:FF:000001">
    <property type="entry name" value="Penicillin-binding protein 1A"/>
    <property type="match status" value="1"/>
</dbReference>
<evidence type="ECO:0000256" key="13">
    <source>
        <dbReference type="ARBA" id="ARBA00023136"/>
    </source>
</evidence>
<dbReference type="GO" id="GO:0006508">
    <property type="term" value="P:proteolysis"/>
    <property type="evidence" value="ECO:0007669"/>
    <property type="project" value="UniProtKB-KW"/>
</dbReference>
<dbReference type="InterPro" id="IPR036950">
    <property type="entry name" value="PBP_transglycosylase"/>
</dbReference>
<dbReference type="InterPro" id="IPR013783">
    <property type="entry name" value="Ig-like_fold"/>
</dbReference>
<name>A0A292YKX9_9BACL</name>
<keyword evidence="24" id="KW-1185">Reference proteome</keyword>
<dbReference type="Pfam" id="PF00905">
    <property type="entry name" value="Transpeptidase"/>
    <property type="match status" value="1"/>
</dbReference>
<keyword evidence="5" id="KW-0645">Protease</keyword>
<keyword evidence="3" id="KW-1003">Cell membrane</keyword>
<keyword evidence="10" id="KW-0133">Cell shape</keyword>
<feature type="transmembrane region" description="Helical" evidence="19">
    <location>
        <begin position="9"/>
        <end position="29"/>
    </location>
</feature>
<keyword evidence="11" id="KW-0573">Peptidoglycan synthesis</keyword>
<evidence type="ECO:0000256" key="4">
    <source>
        <dbReference type="ARBA" id="ARBA00022645"/>
    </source>
</evidence>
<keyword evidence="4" id="KW-0121">Carboxypeptidase</keyword>